<reference evidence="1 2" key="1">
    <citation type="journal article" date="2015" name="Nature">
        <title>rRNA introns, odd ribosomes, and small enigmatic genomes across a large radiation of phyla.</title>
        <authorList>
            <person name="Brown C.T."/>
            <person name="Hug L.A."/>
            <person name="Thomas B.C."/>
            <person name="Sharon I."/>
            <person name="Castelle C.J."/>
            <person name="Singh A."/>
            <person name="Wilkins M.J."/>
            <person name="Williams K.H."/>
            <person name="Banfield J.F."/>
        </authorList>
    </citation>
    <scope>NUCLEOTIDE SEQUENCE [LARGE SCALE GENOMIC DNA]</scope>
</reference>
<dbReference type="Proteomes" id="UP000034292">
    <property type="component" value="Unassembled WGS sequence"/>
</dbReference>
<dbReference type="STRING" id="1618408.UU23_C0007G0009"/>
<protein>
    <submittedName>
        <fullName evidence="1">Uncharacterized protein</fullName>
    </submittedName>
</protein>
<dbReference type="EMBL" id="LBZV01000007">
    <property type="protein sequence ID" value="KKR77931.1"/>
    <property type="molecule type" value="Genomic_DNA"/>
</dbReference>
<dbReference type="AlphaFoldDB" id="A0A0G0TSX9"/>
<proteinExistence type="predicted"/>
<evidence type="ECO:0000313" key="2">
    <source>
        <dbReference type="Proteomes" id="UP000034292"/>
    </source>
</evidence>
<comment type="caution">
    <text evidence="1">The sequence shown here is derived from an EMBL/GenBank/DDBJ whole genome shotgun (WGS) entry which is preliminary data.</text>
</comment>
<gene>
    <name evidence="1" type="ORF">UU23_C0007G0009</name>
</gene>
<name>A0A0G0TSX9_9BACT</name>
<sequence>MFIPLAEVPSKIMGGGEERHYFLFHERNKDLPVEVVITRLPPYYEAGKNWHRHDYVQEFSVPLTGEILIKEKRAGEIAKRRHLSEAILKDGEWVVGISCDSAREVEIFIDSPSGNRHQARIKFDPKYTEGKELHTVENPTDETITMVTMKRVPKSVFKKSPLVFRIDRIPVLDER</sequence>
<organism evidence="1 2">
    <name type="scientific">Candidatus Curtissbacteria bacterium GW2011_GWA1_40_9</name>
    <dbReference type="NCBI Taxonomy" id="1618408"/>
    <lineage>
        <taxon>Bacteria</taxon>
        <taxon>Candidatus Curtissiibacteriota</taxon>
    </lineage>
</organism>
<evidence type="ECO:0000313" key="1">
    <source>
        <dbReference type="EMBL" id="KKR77931.1"/>
    </source>
</evidence>
<accession>A0A0G0TSX9</accession>